<dbReference type="InterPro" id="IPR003374">
    <property type="entry name" value="ApbE-like_sf"/>
</dbReference>
<dbReference type="Proteomes" id="UP000249135">
    <property type="component" value="Unassembled WGS sequence"/>
</dbReference>
<dbReference type="NCBIfam" id="NF003322">
    <property type="entry name" value="PRK04334.1-2"/>
    <property type="match status" value="1"/>
</dbReference>
<evidence type="ECO:0000313" key="2">
    <source>
        <dbReference type="Proteomes" id="UP000249135"/>
    </source>
</evidence>
<accession>A0A2W5PAH7</accession>
<dbReference type="Pfam" id="PF06684">
    <property type="entry name" value="AA_synth"/>
    <property type="match status" value="1"/>
</dbReference>
<comment type="caution">
    <text evidence="1">The sequence shown here is derived from an EMBL/GenBank/DDBJ whole genome shotgun (WGS) entry which is preliminary data.</text>
</comment>
<gene>
    <name evidence="1" type="ORF">DI563_28890</name>
</gene>
<reference evidence="1 2" key="1">
    <citation type="submission" date="2017-08" db="EMBL/GenBank/DDBJ databases">
        <title>Infants hospitalized years apart are colonized by the same room-sourced microbial strains.</title>
        <authorList>
            <person name="Brooks B."/>
            <person name="Olm M.R."/>
            <person name="Firek B.A."/>
            <person name="Baker R."/>
            <person name="Thomas B.C."/>
            <person name="Morowitz M.J."/>
            <person name="Banfield J.F."/>
        </authorList>
    </citation>
    <scope>NUCLEOTIDE SEQUENCE [LARGE SCALE GENOMIC DNA]</scope>
    <source>
        <strain evidence="1">S2_005_003_R2_41</strain>
    </source>
</reference>
<dbReference type="InterPro" id="IPR009569">
    <property type="entry name" value="AA_synth_put"/>
</dbReference>
<proteinExistence type="predicted"/>
<organism evidence="1 2">
    <name type="scientific">Variovorax paradoxus</name>
    <dbReference type="NCBI Taxonomy" id="34073"/>
    <lineage>
        <taxon>Bacteria</taxon>
        <taxon>Pseudomonadati</taxon>
        <taxon>Pseudomonadota</taxon>
        <taxon>Betaproteobacteria</taxon>
        <taxon>Burkholderiales</taxon>
        <taxon>Comamonadaceae</taxon>
        <taxon>Variovorax</taxon>
    </lineage>
</organism>
<dbReference type="Gene3D" id="3.30.1330.110">
    <property type="entry name" value="BB2672"/>
    <property type="match status" value="1"/>
</dbReference>
<feature type="non-terminal residue" evidence="1">
    <location>
        <position position="347"/>
    </location>
</feature>
<dbReference type="EMBL" id="QFPP01000659">
    <property type="protein sequence ID" value="PZQ61508.1"/>
    <property type="molecule type" value="Genomic_DNA"/>
</dbReference>
<evidence type="ECO:0000313" key="1">
    <source>
        <dbReference type="EMBL" id="PZQ61508.1"/>
    </source>
</evidence>
<dbReference type="SUPFAM" id="SSF143631">
    <property type="entry name" value="ApbE-like"/>
    <property type="match status" value="1"/>
</dbReference>
<sequence>MAATRALLDGGRWHFQHGPMDVVLQAEGEPQAVAAAHADAWARFMPLLDELVAELPLLKRPIAAGAAPAGPVARRMWDACAVHAPLFMTPMAAVAGAVAQELIAAYRRAGIVRAWANNGGDIAFHLAPGTSARVGLYADLARFDPADAAALRTDGQFDVHAAQPVRGVATSGWRGRSFSLGIADSVTVLAATAAGADAAATVIANAVDVSHPDIRRLPASECKDGSDLGDTPVTVEVPALPPQAVARALDAGAQRARAVQAAGHAFAAILVCQGQWRLVQPLSSASGEAGQPALGSHHEFGPRAATPLVRGAIAAVLTNPFAGRYEPDILPMMDLLEPVGVDMAHRL</sequence>
<dbReference type="SUPFAM" id="SSF160519">
    <property type="entry name" value="BB2672-like"/>
    <property type="match status" value="1"/>
</dbReference>
<dbReference type="AlphaFoldDB" id="A0A2W5PAH7"/>
<protein>
    <submittedName>
        <fullName evidence="1">Uncharacterized protein</fullName>
    </submittedName>
</protein>
<dbReference type="InterPro" id="IPR035936">
    <property type="entry name" value="BB2672"/>
</dbReference>
<dbReference type="Gene3D" id="3.10.520.10">
    <property type="entry name" value="ApbE-like domains"/>
    <property type="match status" value="1"/>
</dbReference>
<name>A0A2W5PAH7_VARPD</name>